<dbReference type="InterPro" id="IPR015720">
    <property type="entry name" value="Emp24-like"/>
</dbReference>
<feature type="transmembrane region" description="Helical" evidence="8">
    <location>
        <begin position="191"/>
        <end position="213"/>
    </location>
</feature>
<evidence type="ECO:0000256" key="8">
    <source>
        <dbReference type="SAM" id="Phobius"/>
    </source>
</evidence>
<accession>A0ABD3SGH6</accession>
<evidence type="ECO:0000259" key="11">
    <source>
        <dbReference type="PROSITE" id="PS50866"/>
    </source>
</evidence>
<comment type="similarity">
    <text evidence="2 7">Belongs to the EMP24/GP25L family.</text>
</comment>
<keyword evidence="5 8" id="KW-1133">Transmembrane helix</keyword>
<evidence type="ECO:0008006" key="14">
    <source>
        <dbReference type="Google" id="ProtNLM"/>
    </source>
</evidence>
<feature type="domain" description="GOLD" evidence="11">
    <location>
        <begin position="34"/>
        <end position="130"/>
    </location>
</feature>
<dbReference type="PANTHER" id="PTHR22811">
    <property type="entry name" value="TRANSMEMBRANE EMP24 DOMAIN-CONTAINING PROTEIN"/>
    <property type="match status" value="1"/>
</dbReference>
<dbReference type="PROSITE" id="PS50866">
    <property type="entry name" value="GOLD"/>
    <property type="match status" value="1"/>
</dbReference>
<reference evidence="12 13" key="1">
    <citation type="submission" date="2024-10" db="EMBL/GenBank/DDBJ databases">
        <title>Updated reference genomes for cyclostephanoid diatoms.</title>
        <authorList>
            <person name="Roberts W.R."/>
            <person name="Alverson A.J."/>
        </authorList>
    </citation>
    <scope>NUCLEOTIDE SEQUENCE [LARGE SCALE GENOMIC DNA]</scope>
    <source>
        <strain evidence="12 13">AJA228-03</strain>
    </source>
</reference>
<sequence length="223" mass="24830">MKVLAFRTVSFAVALQFLGVADGALSTIVDSGVEECFVFRTPPATGENFVISGDYDCLDDDLSSNPIGITLYDGKMTPIWRSRAGESEGSFYVRGSGKFELCVQNGSVGSDDYFGENDGKSREVGFAVRVTAPLRGLEDGKIGPDDRVTSNLLDMCGTLMRGLQTMGDHQEYMRERENRHMTLAYTTFHRVVQWTVLEAVVLVLIAFGQVLYLKRFFEQTRYL</sequence>
<feature type="signal peptide" evidence="9">
    <location>
        <begin position="1"/>
        <end position="23"/>
    </location>
</feature>
<dbReference type="InterPro" id="IPR000595">
    <property type="entry name" value="cNMP-bd_dom"/>
</dbReference>
<dbReference type="GO" id="GO:0016020">
    <property type="term" value="C:membrane"/>
    <property type="evidence" value="ECO:0007669"/>
    <property type="project" value="UniProtKB-SubCell"/>
</dbReference>
<proteinExistence type="inferred from homology"/>
<dbReference type="EMBL" id="JALLPB020000033">
    <property type="protein sequence ID" value="KAL3823583.1"/>
    <property type="molecule type" value="Genomic_DNA"/>
</dbReference>
<keyword evidence="3 7" id="KW-0812">Transmembrane</keyword>
<keyword evidence="4 9" id="KW-0732">Signal</keyword>
<evidence type="ECO:0000256" key="4">
    <source>
        <dbReference type="ARBA" id="ARBA00022729"/>
    </source>
</evidence>
<dbReference type="Proteomes" id="UP001530377">
    <property type="component" value="Unassembled WGS sequence"/>
</dbReference>
<dbReference type="InterPro" id="IPR009038">
    <property type="entry name" value="GOLD_dom"/>
</dbReference>
<protein>
    <recommendedName>
        <fullName evidence="14">GOLD domain-containing protein</fullName>
    </recommendedName>
</protein>
<comment type="subcellular location">
    <subcellularLocation>
        <location evidence="1 7">Membrane</location>
        <topology evidence="1 7">Single-pass type I membrane protein</topology>
    </subcellularLocation>
</comment>
<evidence type="ECO:0000313" key="13">
    <source>
        <dbReference type="Proteomes" id="UP001530377"/>
    </source>
</evidence>
<comment type="caution">
    <text evidence="12">The sequence shown here is derived from an EMBL/GenBank/DDBJ whole genome shotgun (WGS) entry which is preliminary data.</text>
</comment>
<dbReference type="AlphaFoldDB" id="A0ABD3SGH6"/>
<dbReference type="Pfam" id="PF01105">
    <property type="entry name" value="EMP24_GP25L"/>
    <property type="match status" value="1"/>
</dbReference>
<evidence type="ECO:0000313" key="12">
    <source>
        <dbReference type="EMBL" id="KAL3823583.1"/>
    </source>
</evidence>
<evidence type="ECO:0000256" key="2">
    <source>
        <dbReference type="ARBA" id="ARBA00007104"/>
    </source>
</evidence>
<feature type="domain" description="Cyclic nucleotide-binding" evidence="10">
    <location>
        <begin position="83"/>
        <end position="116"/>
    </location>
</feature>
<keyword evidence="6 8" id="KW-0472">Membrane</keyword>
<organism evidence="12 13">
    <name type="scientific">Cyclostephanos tholiformis</name>
    <dbReference type="NCBI Taxonomy" id="382380"/>
    <lineage>
        <taxon>Eukaryota</taxon>
        <taxon>Sar</taxon>
        <taxon>Stramenopiles</taxon>
        <taxon>Ochrophyta</taxon>
        <taxon>Bacillariophyta</taxon>
        <taxon>Coscinodiscophyceae</taxon>
        <taxon>Thalassiosirophycidae</taxon>
        <taxon>Stephanodiscales</taxon>
        <taxon>Stephanodiscaceae</taxon>
        <taxon>Cyclostephanos</taxon>
    </lineage>
</organism>
<dbReference type="PROSITE" id="PS50042">
    <property type="entry name" value="CNMP_BINDING_3"/>
    <property type="match status" value="1"/>
</dbReference>
<gene>
    <name evidence="12" type="ORF">ACHAXA_005564</name>
</gene>
<name>A0ABD3SGH6_9STRA</name>
<evidence type="ECO:0000256" key="9">
    <source>
        <dbReference type="SAM" id="SignalP"/>
    </source>
</evidence>
<evidence type="ECO:0000256" key="5">
    <source>
        <dbReference type="ARBA" id="ARBA00022989"/>
    </source>
</evidence>
<evidence type="ECO:0000256" key="1">
    <source>
        <dbReference type="ARBA" id="ARBA00004479"/>
    </source>
</evidence>
<feature type="chain" id="PRO_5044740957" description="GOLD domain-containing protein" evidence="9">
    <location>
        <begin position="24"/>
        <end position="223"/>
    </location>
</feature>
<dbReference type="SMART" id="SM01190">
    <property type="entry name" value="EMP24_GP25L"/>
    <property type="match status" value="1"/>
</dbReference>
<evidence type="ECO:0000256" key="6">
    <source>
        <dbReference type="ARBA" id="ARBA00023136"/>
    </source>
</evidence>
<evidence type="ECO:0000256" key="7">
    <source>
        <dbReference type="RuleBase" id="RU003827"/>
    </source>
</evidence>
<keyword evidence="13" id="KW-1185">Reference proteome</keyword>
<evidence type="ECO:0000256" key="3">
    <source>
        <dbReference type="ARBA" id="ARBA00022692"/>
    </source>
</evidence>
<evidence type="ECO:0000259" key="10">
    <source>
        <dbReference type="PROSITE" id="PS50042"/>
    </source>
</evidence>